<dbReference type="Pfam" id="PF21722">
    <property type="entry name" value="Gly_rich_2"/>
    <property type="match status" value="1"/>
</dbReference>
<accession>A0ABT6M5G4</accession>
<sequence>MARTNLIAMTTSGIWHRPPGLYAVELWLRGGGAGGQIGAGGGGGATVMLGRRLSARELPEQVAVTVGAGGAGATLSTPATDGGDTWFGEFVRAPGGRAAYGTELPWGGFAPMRGGIGGTNGPGETVSQLPENFLAGGGGGGGPGFPGGGSGLTDGGAIAAPGISLPPWWEWMQTGSGGGGATIMNGSAGGAGGFPAGGGGARTGNPAGGNGGNGGGGCCTIHEILFDEEN</sequence>
<organism evidence="2 3">
    <name type="scientific">Prescottella agglutinans</name>
    <dbReference type="NCBI Taxonomy" id="1644129"/>
    <lineage>
        <taxon>Bacteria</taxon>
        <taxon>Bacillati</taxon>
        <taxon>Actinomycetota</taxon>
        <taxon>Actinomycetes</taxon>
        <taxon>Mycobacteriales</taxon>
        <taxon>Nocardiaceae</taxon>
        <taxon>Prescottella</taxon>
    </lineage>
</organism>
<dbReference type="Proteomes" id="UP001160334">
    <property type="component" value="Unassembled WGS sequence"/>
</dbReference>
<proteinExistence type="predicted"/>
<protein>
    <recommendedName>
        <fullName evidence="1">Glycine-rich domain-containing protein</fullName>
    </recommendedName>
</protein>
<keyword evidence="3" id="KW-1185">Reference proteome</keyword>
<comment type="caution">
    <text evidence="2">The sequence shown here is derived from an EMBL/GenBank/DDBJ whole genome shotgun (WGS) entry which is preliminary data.</text>
</comment>
<evidence type="ECO:0000313" key="3">
    <source>
        <dbReference type="Proteomes" id="UP001160334"/>
    </source>
</evidence>
<dbReference type="InterPro" id="IPR049304">
    <property type="entry name" value="Gly_rich_dom"/>
</dbReference>
<evidence type="ECO:0000259" key="1">
    <source>
        <dbReference type="Pfam" id="PF21722"/>
    </source>
</evidence>
<name>A0ABT6M5G4_9NOCA</name>
<evidence type="ECO:0000313" key="2">
    <source>
        <dbReference type="EMBL" id="MDH6279547.1"/>
    </source>
</evidence>
<feature type="domain" description="Glycine-rich" evidence="1">
    <location>
        <begin position="14"/>
        <end position="217"/>
    </location>
</feature>
<dbReference type="EMBL" id="JARXVC010000002">
    <property type="protein sequence ID" value="MDH6279547.1"/>
    <property type="molecule type" value="Genomic_DNA"/>
</dbReference>
<gene>
    <name evidence="2" type="ORF">M2280_000756</name>
</gene>
<reference evidence="2 3" key="1">
    <citation type="submission" date="2023-04" db="EMBL/GenBank/DDBJ databases">
        <title>Forest soil microbial communities from Buena Vista Peninsula, Colon Province, Panama.</title>
        <authorList>
            <person name="Bouskill N."/>
        </authorList>
    </citation>
    <scope>NUCLEOTIDE SEQUENCE [LARGE SCALE GENOMIC DNA]</scope>
    <source>
        <strain evidence="2 3">CFH S0262</strain>
    </source>
</reference>